<feature type="compositionally biased region" description="Basic and acidic residues" evidence="1">
    <location>
        <begin position="134"/>
        <end position="144"/>
    </location>
</feature>
<sequence length="144" mass="15727">MDDLSELLARLLAQHGIRTITALCSVTPATAKRWAKGVTAPNRANIARLLFVEMTSRMISYRDSERVAATWFTMPNPWLRDNVPVRVLASSDPGSSEWDTVAQAAARFTFGQPADCALTDDASRVPRVSAPVVPKEERRGSDAG</sequence>
<dbReference type="Proteomes" id="UP000578352">
    <property type="component" value="Unassembled WGS sequence"/>
</dbReference>
<reference evidence="2 3" key="1">
    <citation type="submission" date="2020-07" db="EMBL/GenBank/DDBJ databases">
        <title>Sequencing the genomes of 1000 actinobacteria strains.</title>
        <authorList>
            <person name="Klenk H.-P."/>
        </authorList>
    </citation>
    <scope>NUCLEOTIDE SEQUENCE [LARGE SCALE GENOMIC DNA]</scope>
    <source>
        <strain evidence="2 3">DSM 15165</strain>
    </source>
</reference>
<evidence type="ECO:0000256" key="1">
    <source>
        <dbReference type="SAM" id="MobiDB-lite"/>
    </source>
</evidence>
<protein>
    <recommendedName>
        <fullName evidence="4">DUF2384 domain-containing protein</fullName>
    </recommendedName>
</protein>
<dbReference type="RefSeq" id="WP_179608387.1">
    <property type="nucleotide sequence ID" value="NZ_BAABEH010000001.1"/>
</dbReference>
<evidence type="ECO:0008006" key="4">
    <source>
        <dbReference type="Google" id="ProtNLM"/>
    </source>
</evidence>
<evidence type="ECO:0000313" key="2">
    <source>
        <dbReference type="EMBL" id="NYJ25602.1"/>
    </source>
</evidence>
<comment type="caution">
    <text evidence="2">The sequence shown here is derived from an EMBL/GenBank/DDBJ whole genome shotgun (WGS) entry which is preliminary data.</text>
</comment>
<organism evidence="2 3">
    <name type="scientific">Leifsonia shinshuensis</name>
    <dbReference type="NCBI Taxonomy" id="150026"/>
    <lineage>
        <taxon>Bacteria</taxon>
        <taxon>Bacillati</taxon>
        <taxon>Actinomycetota</taxon>
        <taxon>Actinomycetes</taxon>
        <taxon>Micrococcales</taxon>
        <taxon>Microbacteriaceae</taxon>
        <taxon>Leifsonia</taxon>
    </lineage>
</organism>
<proteinExistence type="predicted"/>
<evidence type="ECO:0000313" key="3">
    <source>
        <dbReference type="Proteomes" id="UP000578352"/>
    </source>
</evidence>
<name>A0A853CYG6_9MICO</name>
<dbReference type="AlphaFoldDB" id="A0A853CYG6"/>
<dbReference type="EMBL" id="JACCFL010000001">
    <property type="protein sequence ID" value="NYJ25602.1"/>
    <property type="molecule type" value="Genomic_DNA"/>
</dbReference>
<feature type="region of interest" description="Disordered" evidence="1">
    <location>
        <begin position="125"/>
        <end position="144"/>
    </location>
</feature>
<gene>
    <name evidence="2" type="ORF">HNR13_003889</name>
</gene>
<accession>A0A853CYG6</accession>